<dbReference type="AlphaFoldDB" id="L1K2Y5"/>
<accession>L1K2Y5</accession>
<keyword evidence="3" id="KW-1185">Reference proteome</keyword>
<dbReference type="PaxDb" id="55529-EKX54947"/>
<dbReference type="Proteomes" id="UP000011087">
    <property type="component" value="Unassembled WGS sequence"/>
</dbReference>
<evidence type="ECO:0000313" key="3">
    <source>
        <dbReference type="Proteomes" id="UP000011087"/>
    </source>
</evidence>
<dbReference type="HOGENOM" id="CLU_1306905_0_0_1"/>
<organism evidence="1">
    <name type="scientific">Guillardia theta (strain CCMP2712)</name>
    <name type="common">Cryptophyte</name>
    <dbReference type="NCBI Taxonomy" id="905079"/>
    <lineage>
        <taxon>Eukaryota</taxon>
        <taxon>Cryptophyceae</taxon>
        <taxon>Pyrenomonadales</taxon>
        <taxon>Geminigeraceae</taxon>
        <taxon>Guillardia</taxon>
    </lineage>
</organism>
<dbReference type="EMBL" id="JH992966">
    <property type="protein sequence ID" value="EKX54947.1"/>
    <property type="molecule type" value="Genomic_DNA"/>
</dbReference>
<dbReference type="RefSeq" id="XP_005841927.1">
    <property type="nucleotide sequence ID" value="XM_005841870.1"/>
</dbReference>
<reference evidence="1 3" key="1">
    <citation type="journal article" date="2012" name="Nature">
        <title>Algal genomes reveal evolutionary mosaicism and the fate of nucleomorphs.</title>
        <authorList>
            <consortium name="DOE Joint Genome Institute"/>
            <person name="Curtis B.A."/>
            <person name="Tanifuji G."/>
            <person name="Burki F."/>
            <person name="Gruber A."/>
            <person name="Irimia M."/>
            <person name="Maruyama S."/>
            <person name="Arias M.C."/>
            <person name="Ball S.G."/>
            <person name="Gile G.H."/>
            <person name="Hirakawa Y."/>
            <person name="Hopkins J.F."/>
            <person name="Kuo A."/>
            <person name="Rensing S.A."/>
            <person name="Schmutz J."/>
            <person name="Symeonidi A."/>
            <person name="Elias M."/>
            <person name="Eveleigh R.J."/>
            <person name="Herman E.K."/>
            <person name="Klute M.J."/>
            <person name="Nakayama T."/>
            <person name="Obornik M."/>
            <person name="Reyes-Prieto A."/>
            <person name="Armbrust E.V."/>
            <person name="Aves S.J."/>
            <person name="Beiko R.G."/>
            <person name="Coutinho P."/>
            <person name="Dacks J.B."/>
            <person name="Durnford D.G."/>
            <person name="Fast N.M."/>
            <person name="Green B.R."/>
            <person name="Grisdale C.J."/>
            <person name="Hempel F."/>
            <person name="Henrissat B."/>
            <person name="Hoppner M.P."/>
            <person name="Ishida K."/>
            <person name="Kim E."/>
            <person name="Koreny L."/>
            <person name="Kroth P.G."/>
            <person name="Liu Y."/>
            <person name="Malik S.B."/>
            <person name="Maier U.G."/>
            <person name="McRose D."/>
            <person name="Mock T."/>
            <person name="Neilson J.A."/>
            <person name="Onodera N.T."/>
            <person name="Poole A.M."/>
            <person name="Pritham E.J."/>
            <person name="Richards T.A."/>
            <person name="Rocap G."/>
            <person name="Roy S.W."/>
            <person name="Sarai C."/>
            <person name="Schaack S."/>
            <person name="Shirato S."/>
            <person name="Slamovits C.H."/>
            <person name="Spencer D.F."/>
            <person name="Suzuki S."/>
            <person name="Worden A.Z."/>
            <person name="Zauner S."/>
            <person name="Barry K."/>
            <person name="Bell C."/>
            <person name="Bharti A.K."/>
            <person name="Crow J.A."/>
            <person name="Grimwood J."/>
            <person name="Kramer R."/>
            <person name="Lindquist E."/>
            <person name="Lucas S."/>
            <person name="Salamov A."/>
            <person name="McFadden G.I."/>
            <person name="Lane C.E."/>
            <person name="Keeling P.J."/>
            <person name="Gray M.W."/>
            <person name="Grigoriev I.V."/>
            <person name="Archibald J.M."/>
        </authorList>
    </citation>
    <scope>NUCLEOTIDE SEQUENCE</scope>
    <source>
        <strain evidence="1 3">CCMP2712</strain>
    </source>
</reference>
<name>L1K2Y5_GUITC</name>
<sequence length="211" mass="23768">MLNCLLLLLLFFLPSFLSLSSLLLLVLKRQDFDLLDLSGCDLLLRLLRHEHLPMLLVLVLVLVLVEQLGRDGNDLSDLVHVRLTIWSGPNQRVEHRRWRPGGGEGPARLASTFSGLAMPFLLRNTNASPTERRKAPEIEDAMMVVVDNNDHDGVKFEMPTDRLILSLSDENENADAKFAMLKLRVTRPESVTLQQHSGMILDMMTSSAFTL</sequence>
<gene>
    <name evidence="1" type="ORF">GUITHDRAFT_131920</name>
</gene>
<dbReference type="EnsemblProtists" id="EKX54947">
    <property type="protein sequence ID" value="EKX54947"/>
    <property type="gene ID" value="GUITHDRAFT_131920"/>
</dbReference>
<evidence type="ECO:0000313" key="1">
    <source>
        <dbReference type="EMBL" id="EKX54947.1"/>
    </source>
</evidence>
<dbReference type="GeneID" id="17311481"/>
<reference evidence="2" key="3">
    <citation type="submission" date="2015-06" db="UniProtKB">
        <authorList>
            <consortium name="EnsemblProtists"/>
        </authorList>
    </citation>
    <scope>IDENTIFICATION</scope>
</reference>
<proteinExistence type="predicted"/>
<dbReference type="KEGG" id="gtt:GUITHDRAFT_131920"/>
<reference evidence="3" key="2">
    <citation type="submission" date="2012-11" db="EMBL/GenBank/DDBJ databases">
        <authorList>
            <person name="Kuo A."/>
            <person name="Curtis B.A."/>
            <person name="Tanifuji G."/>
            <person name="Burki F."/>
            <person name="Gruber A."/>
            <person name="Irimia M."/>
            <person name="Maruyama S."/>
            <person name="Arias M.C."/>
            <person name="Ball S.G."/>
            <person name="Gile G.H."/>
            <person name="Hirakawa Y."/>
            <person name="Hopkins J.F."/>
            <person name="Rensing S.A."/>
            <person name="Schmutz J."/>
            <person name="Symeonidi A."/>
            <person name="Elias M."/>
            <person name="Eveleigh R.J."/>
            <person name="Herman E.K."/>
            <person name="Klute M.J."/>
            <person name="Nakayama T."/>
            <person name="Obornik M."/>
            <person name="Reyes-Prieto A."/>
            <person name="Armbrust E.V."/>
            <person name="Aves S.J."/>
            <person name="Beiko R.G."/>
            <person name="Coutinho P."/>
            <person name="Dacks J.B."/>
            <person name="Durnford D.G."/>
            <person name="Fast N.M."/>
            <person name="Green B.R."/>
            <person name="Grisdale C."/>
            <person name="Hempe F."/>
            <person name="Henrissat B."/>
            <person name="Hoppner M.P."/>
            <person name="Ishida K.-I."/>
            <person name="Kim E."/>
            <person name="Koreny L."/>
            <person name="Kroth P.G."/>
            <person name="Liu Y."/>
            <person name="Malik S.-B."/>
            <person name="Maier U.G."/>
            <person name="McRose D."/>
            <person name="Mock T."/>
            <person name="Neilson J.A."/>
            <person name="Onodera N.T."/>
            <person name="Poole A.M."/>
            <person name="Pritham E.J."/>
            <person name="Richards T.A."/>
            <person name="Rocap G."/>
            <person name="Roy S.W."/>
            <person name="Sarai C."/>
            <person name="Schaack S."/>
            <person name="Shirato S."/>
            <person name="Slamovits C.H."/>
            <person name="Spencer D.F."/>
            <person name="Suzuki S."/>
            <person name="Worden A.Z."/>
            <person name="Zauner S."/>
            <person name="Barry K."/>
            <person name="Bell C."/>
            <person name="Bharti A.K."/>
            <person name="Crow J.A."/>
            <person name="Grimwood J."/>
            <person name="Kramer R."/>
            <person name="Lindquist E."/>
            <person name="Lucas S."/>
            <person name="Salamov A."/>
            <person name="McFadden G.I."/>
            <person name="Lane C.E."/>
            <person name="Keeling P.J."/>
            <person name="Gray M.W."/>
            <person name="Grigoriev I.V."/>
            <person name="Archibald J.M."/>
        </authorList>
    </citation>
    <scope>NUCLEOTIDE SEQUENCE</scope>
    <source>
        <strain evidence="3">CCMP2712</strain>
    </source>
</reference>
<protein>
    <submittedName>
        <fullName evidence="1 2">Uncharacterized protein</fullName>
    </submittedName>
</protein>
<evidence type="ECO:0000313" key="2">
    <source>
        <dbReference type="EnsemblProtists" id="EKX54947"/>
    </source>
</evidence>